<organism evidence="1 2">
    <name type="scientific">Ruminococcus albus 8</name>
    <dbReference type="NCBI Taxonomy" id="246199"/>
    <lineage>
        <taxon>Bacteria</taxon>
        <taxon>Bacillati</taxon>
        <taxon>Bacillota</taxon>
        <taxon>Clostridia</taxon>
        <taxon>Eubacteriales</taxon>
        <taxon>Oscillospiraceae</taxon>
        <taxon>Ruminococcus</taxon>
    </lineage>
</organism>
<evidence type="ECO:0000313" key="2">
    <source>
        <dbReference type="Proteomes" id="UP000004259"/>
    </source>
</evidence>
<comment type="caution">
    <text evidence="1">The sequence shown here is derived from an EMBL/GenBank/DDBJ whole genome shotgun (WGS) entry which is preliminary data.</text>
</comment>
<name>E9SCR7_RUMAL</name>
<keyword evidence="2" id="KW-1185">Reference proteome</keyword>
<gene>
    <name evidence="1" type="ORF">CUS_6671</name>
</gene>
<dbReference type="Proteomes" id="UP000004259">
    <property type="component" value="Unassembled WGS sequence"/>
</dbReference>
<dbReference type="EMBL" id="ADKM02000085">
    <property type="protein sequence ID" value="EGC02881.1"/>
    <property type="molecule type" value="Genomic_DNA"/>
</dbReference>
<sequence length="46" mass="5355">MFMAEGHVMGQNDPKKFFENPIAIRLKIQTKSSQKPINPSFCDWIM</sequence>
<proteinExistence type="predicted"/>
<dbReference type="AlphaFoldDB" id="E9SCR7"/>
<accession>E9SCR7</accession>
<reference evidence="1 2" key="1">
    <citation type="submission" date="2011-02" db="EMBL/GenBank/DDBJ databases">
        <authorList>
            <person name="Nelson K.E."/>
            <person name="Sutton G."/>
            <person name="Torralba M."/>
            <person name="Durkin S."/>
            <person name="Harkins D."/>
            <person name="Montgomery R."/>
            <person name="Ziemer C."/>
            <person name="Klaassens E."/>
            <person name="Ocuiv P."/>
            <person name="Morrison M."/>
        </authorList>
    </citation>
    <scope>NUCLEOTIDE SEQUENCE [LARGE SCALE GENOMIC DNA]</scope>
    <source>
        <strain evidence="1 2">8</strain>
    </source>
</reference>
<evidence type="ECO:0000313" key="1">
    <source>
        <dbReference type="EMBL" id="EGC02881.1"/>
    </source>
</evidence>
<protein>
    <submittedName>
        <fullName evidence="1">Uncharacterized protein</fullName>
    </submittedName>
</protein>